<sequence length="400" mass="44945">MTTPSTVYLLDISRILARAEEAVPTGIDRVELTYARYLLAHRPDRVLFCALHPIGVMGGITTELAAELVSALAAKWDEQAQDISVSKLKQKIRRTLLLQRLPKRPGLVHLLVSHHHLTRPRAIQSLLKRTGARFVPMIQDLIPLEFPEYARPKEPARHAERMKTVARFADAVIVTSTAVRQSLERWLKEKEDRTLPVWHVPLGVADVSGTDITSATVPVPVRPYFVCLSTIEPRKNHLLLLNVWRRMVEQMGNRAPMLIVIGKRGWENENVVDMLERCPALKGNVIEYNVLSDQDVIKLLRYSQGLLFPSFTEGFGLPLVEALSLGVPAIASDISVLREISGNVAEYLDPLDGPAWQKVILEFAENGPRRQEQIRRLDGWKPVSWDDSIAQALAVIEGAF</sequence>
<keyword evidence="3" id="KW-1185">Reference proteome</keyword>
<dbReference type="PATRIC" id="fig|1088869.3.peg.187"/>
<organism evidence="2 3">
    <name type="scientific">Gluconobacter morbifer G707</name>
    <dbReference type="NCBI Taxonomy" id="1088869"/>
    <lineage>
        <taxon>Bacteria</taxon>
        <taxon>Pseudomonadati</taxon>
        <taxon>Pseudomonadota</taxon>
        <taxon>Alphaproteobacteria</taxon>
        <taxon>Acetobacterales</taxon>
        <taxon>Acetobacteraceae</taxon>
        <taxon>Gluconobacter</taxon>
    </lineage>
</organism>
<dbReference type="OrthoDB" id="9790710at2"/>
<evidence type="ECO:0000313" key="3">
    <source>
        <dbReference type="Proteomes" id="UP000004949"/>
    </source>
</evidence>
<dbReference type="Gene3D" id="3.40.50.2000">
    <property type="entry name" value="Glycogen Phosphorylase B"/>
    <property type="match status" value="1"/>
</dbReference>
<proteinExistence type="predicted"/>
<dbReference type="STRING" id="1088869.GMO_01860"/>
<keyword evidence="2" id="KW-0808">Transferase</keyword>
<dbReference type="EMBL" id="AGQV01000001">
    <property type="protein sequence ID" value="EHH68879.1"/>
    <property type="molecule type" value="Genomic_DNA"/>
</dbReference>
<comment type="caution">
    <text evidence="2">The sequence shown here is derived from an EMBL/GenBank/DDBJ whole genome shotgun (WGS) entry which is preliminary data.</text>
</comment>
<protein>
    <submittedName>
        <fullName evidence="2">Mannosyltransferase</fullName>
    </submittedName>
</protein>
<feature type="domain" description="Glycosyl transferase family 1" evidence="1">
    <location>
        <begin position="222"/>
        <end position="367"/>
    </location>
</feature>
<dbReference type="Proteomes" id="UP000004949">
    <property type="component" value="Unassembled WGS sequence"/>
</dbReference>
<dbReference type="PANTHER" id="PTHR46401">
    <property type="entry name" value="GLYCOSYLTRANSFERASE WBBK-RELATED"/>
    <property type="match status" value="1"/>
</dbReference>
<dbReference type="SUPFAM" id="SSF53756">
    <property type="entry name" value="UDP-Glycosyltransferase/glycogen phosphorylase"/>
    <property type="match status" value="1"/>
</dbReference>
<dbReference type="CDD" id="cd03809">
    <property type="entry name" value="GT4_MtfB-like"/>
    <property type="match status" value="1"/>
</dbReference>
<accession>G6XFC1</accession>
<dbReference type="InterPro" id="IPR001296">
    <property type="entry name" value="Glyco_trans_1"/>
</dbReference>
<name>G6XFC1_9PROT</name>
<reference evidence="2 3" key="1">
    <citation type="submission" date="2011-10" db="EMBL/GenBank/DDBJ databases">
        <title>Genome sequence of Gluconobacter morbifer G707, isolated from Drosophila gut.</title>
        <authorList>
            <person name="Lee W.-J."/>
            <person name="Kim E.-K."/>
        </authorList>
    </citation>
    <scope>NUCLEOTIDE SEQUENCE [LARGE SCALE GENOMIC DNA]</scope>
    <source>
        <strain evidence="2 3">G707</strain>
    </source>
</reference>
<dbReference type="GO" id="GO:0016757">
    <property type="term" value="F:glycosyltransferase activity"/>
    <property type="evidence" value="ECO:0007669"/>
    <property type="project" value="UniProtKB-KW"/>
</dbReference>
<dbReference type="PANTHER" id="PTHR46401:SF9">
    <property type="entry name" value="MANNOSYLTRANSFERASE A"/>
    <property type="match status" value="1"/>
</dbReference>
<dbReference type="eggNOG" id="COG0438">
    <property type="taxonomic scope" value="Bacteria"/>
</dbReference>
<dbReference type="AlphaFoldDB" id="G6XFC1"/>
<keyword evidence="2" id="KW-0328">Glycosyltransferase</keyword>
<evidence type="ECO:0000313" key="2">
    <source>
        <dbReference type="EMBL" id="EHH68879.1"/>
    </source>
</evidence>
<evidence type="ECO:0000259" key="1">
    <source>
        <dbReference type="Pfam" id="PF00534"/>
    </source>
</evidence>
<gene>
    <name evidence="2" type="ORF">GMO_01860</name>
</gene>
<dbReference type="Pfam" id="PF00534">
    <property type="entry name" value="Glycos_transf_1"/>
    <property type="match status" value="1"/>
</dbReference>
<dbReference type="RefSeq" id="WP_008850336.1">
    <property type="nucleotide sequence ID" value="NZ_AGQV01000001.1"/>
</dbReference>